<dbReference type="GO" id="GO:0016705">
    <property type="term" value="F:oxidoreductase activity, acting on paired donors, with incorporation or reduction of molecular oxygen"/>
    <property type="evidence" value="ECO:0007669"/>
    <property type="project" value="InterPro"/>
</dbReference>
<dbReference type="PROSITE" id="PS00086">
    <property type="entry name" value="CYTOCHROME_P450"/>
    <property type="match status" value="1"/>
</dbReference>
<dbReference type="RefSeq" id="WP_188761218.1">
    <property type="nucleotide sequence ID" value="NZ_BMJM01000001.1"/>
</dbReference>
<dbReference type="SUPFAM" id="SSF48264">
    <property type="entry name" value="Cytochrome P450"/>
    <property type="match status" value="1"/>
</dbReference>
<dbReference type="Proteomes" id="UP000635071">
    <property type="component" value="Unassembled WGS sequence"/>
</dbReference>
<dbReference type="InterPro" id="IPR001128">
    <property type="entry name" value="Cyt_P450"/>
</dbReference>
<organism evidence="4 5">
    <name type="scientific">Sandarakinorhabdus glacialis</name>
    <dbReference type="NCBI Taxonomy" id="1614636"/>
    <lineage>
        <taxon>Bacteria</taxon>
        <taxon>Pseudomonadati</taxon>
        <taxon>Pseudomonadota</taxon>
        <taxon>Alphaproteobacteria</taxon>
        <taxon>Sphingomonadales</taxon>
        <taxon>Sphingosinicellaceae</taxon>
        <taxon>Sandarakinorhabdus</taxon>
    </lineage>
</organism>
<keyword evidence="2" id="KW-0503">Monooxygenase</keyword>
<proteinExistence type="inferred from homology"/>
<protein>
    <submittedName>
        <fullName evidence="4">Cytochrome P450</fullName>
    </submittedName>
</protein>
<dbReference type="Gene3D" id="1.10.630.10">
    <property type="entry name" value="Cytochrome P450"/>
    <property type="match status" value="1"/>
</dbReference>
<keyword evidence="2" id="KW-0408">Iron</keyword>
<evidence type="ECO:0000256" key="2">
    <source>
        <dbReference type="RuleBase" id="RU000461"/>
    </source>
</evidence>
<dbReference type="Pfam" id="PF00067">
    <property type="entry name" value="p450"/>
    <property type="match status" value="1"/>
</dbReference>
<evidence type="ECO:0000313" key="4">
    <source>
        <dbReference type="EMBL" id="GGE00847.1"/>
    </source>
</evidence>
<dbReference type="InterPro" id="IPR036396">
    <property type="entry name" value="Cyt_P450_sf"/>
</dbReference>
<reference evidence="4" key="1">
    <citation type="journal article" date="2014" name="Int. J. Syst. Evol. Microbiol.">
        <title>Complete genome sequence of Corynebacterium casei LMG S-19264T (=DSM 44701T), isolated from a smear-ripened cheese.</title>
        <authorList>
            <consortium name="US DOE Joint Genome Institute (JGI-PGF)"/>
            <person name="Walter F."/>
            <person name="Albersmeier A."/>
            <person name="Kalinowski J."/>
            <person name="Ruckert C."/>
        </authorList>
    </citation>
    <scope>NUCLEOTIDE SEQUENCE</scope>
    <source>
        <strain evidence="4">CGMCC 1.15519</strain>
    </source>
</reference>
<dbReference type="GO" id="GO:0020037">
    <property type="term" value="F:heme binding"/>
    <property type="evidence" value="ECO:0007669"/>
    <property type="project" value="InterPro"/>
</dbReference>
<name>A0A916ZJX7_9SPHN</name>
<feature type="region of interest" description="Disordered" evidence="3">
    <location>
        <begin position="1"/>
        <end position="24"/>
    </location>
</feature>
<dbReference type="GO" id="GO:0004497">
    <property type="term" value="F:monooxygenase activity"/>
    <property type="evidence" value="ECO:0007669"/>
    <property type="project" value="UniProtKB-KW"/>
</dbReference>
<dbReference type="PRINTS" id="PR00359">
    <property type="entry name" value="BP450"/>
</dbReference>
<evidence type="ECO:0000256" key="1">
    <source>
        <dbReference type="ARBA" id="ARBA00010617"/>
    </source>
</evidence>
<evidence type="ECO:0000256" key="3">
    <source>
        <dbReference type="SAM" id="MobiDB-lite"/>
    </source>
</evidence>
<sequence>MASKHTLSREEQPQRWPLPPRRRPDLADFSRASLIAYLQTAPLDEVDISDPMYWETDTNSIYFKRLRDEAPVHFTTHNSDRHRGFWSVTRWADIMAVDTNHNVYSSDAHLGGITLFDMDQDFIMPMFIAMDPPKHDVQRKAVNPIVSGPNLASFEGLIRERTREVLDGLPRGEAFDWVDRVSIELTSRMLATLFDFPQEHRRKLTYWSDVSTSDAEIPGNPQKEERQAILMGMLQEFTLLWNQRVNEPPKGDLVSMLAHNPATRDMPPMEFMGNLVLLIVGGNDTTRNSTTGGVYEFSKNPGEWAKLRANPALVESAVSEIIRYQTPLAHMRRTALEDTILGGQRIRKGDKVVMWYSSGNRDERAIENPDAFIIDRPRARQHMSFGFGIHRCVGNRLAELQLKILWEEILARFESIEVLEEPERVPSAFVKGYKSMMVRLPA</sequence>
<dbReference type="GO" id="GO:0005506">
    <property type="term" value="F:iron ion binding"/>
    <property type="evidence" value="ECO:0007669"/>
    <property type="project" value="InterPro"/>
</dbReference>
<gene>
    <name evidence="4" type="ORF">GCM10011529_03890</name>
</gene>
<evidence type="ECO:0000313" key="5">
    <source>
        <dbReference type="Proteomes" id="UP000635071"/>
    </source>
</evidence>
<dbReference type="AlphaFoldDB" id="A0A916ZJX7"/>
<comment type="caution">
    <text evidence="4">The sequence shown here is derived from an EMBL/GenBank/DDBJ whole genome shotgun (WGS) entry which is preliminary data.</text>
</comment>
<keyword evidence="5" id="KW-1185">Reference proteome</keyword>
<dbReference type="InterPro" id="IPR002397">
    <property type="entry name" value="Cyt_P450_B"/>
</dbReference>
<dbReference type="EMBL" id="BMJM01000001">
    <property type="protein sequence ID" value="GGE00847.1"/>
    <property type="molecule type" value="Genomic_DNA"/>
</dbReference>
<reference evidence="4" key="2">
    <citation type="submission" date="2020-09" db="EMBL/GenBank/DDBJ databases">
        <authorList>
            <person name="Sun Q."/>
            <person name="Zhou Y."/>
        </authorList>
    </citation>
    <scope>NUCLEOTIDE SEQUENCE</scope>
    <source>
        <strain evidence="4">CGMCC 1.15519</strain>
    </source>
</reference>
<keyword evidence="2" id="KW-0349">Heme</keyword>
<keyword evidence="2" id="KW-0560">Oxidoreductase</keyword>
<keyword evidence="2" id="KW-0479">Metal-binding</keyword>
<dbReference type="PANTHER" id="PTHR46696:SF1">
    <property type="entry name" value="CYTOCHROME P450 YJIB-RELATED"/>
    <property type="match status" value="1"/>
</dbReference>
<dbReference type="CDD" id="cd11033">
    <property type="entry name" value="CYP142-like"/>
    <property type="match status" value="1"/>
</dbReference>
<accession>A0A916ZJX7</accession>
<comment type="similarity">
    <text evidence="1 2">Belongs to the cytochrome P450 family.</text>
</comment>
<dbReference type="InterPro" id="IPR017972">
    <property type="entry name" value="Cyt_P450_CS"/>
</dbReference>
<dbReference type="PANTHER" id="PTHR46696">
    <property type="entry name" value="P450, PUTATIVE (EUROFUNG)-RELATED"/>
    <property type="match status" value="1"/>
</dbReference>